<dbReference type="HOGENOM" id="CLU_078192_0_0_6"/>
<dbReference type="GO" id="GO:0008610">
    <property type="term" value="P:lipid biosynthetic process"/>
    <property type="evidence" value="ECO:0007669"/>
    <property type="project" value="UniProtKB-ARBA"/>
</dbReference>
<keyword evidence="1" id="KW-0472">Membrane</keyword>
<keyword evidence="3" id="KW-0560">Oxidoreductase</keyword>
<gene>
    <name evidence="3" type="ordered locus">ABO_2546</name>
</gene>
<dbReference type="GO" id="GO:0016020">
    <property type="term" value="C:membrane"/>
    <property type="evidence" value="ECO:0007669"/>
    <property type="project" value="TreeGrafter"/>
</dbReference>
<proteinExistence type="predicted"/>
<dbReference type="InterPro" id="IPR012171">
    <property type="entry name" value="Fatty_acid_desaturase"/>
</dbReference>
<accession>Q0VLF4</accession>
<dbReference type="EC" id="1.14.19.-" evidence="3"/>
<evidence type="ECO:0000259" key="2">
    <source>
        <dbReference type="Pfam" id="PF00487"/>
    </source>
</evidence>
<dbReference type="PANTHER" id="PTHR19353">
    <property type="entry name" value="FATTY ACID DESATURASE 2"/>
    <property type="match status" value="1"/>
</dbReference>
<dbReference type="STRING" id="393595.ABO_2546"/>
<keyword evidence="1" id="KW-1133">Transmembrane helix</keyword>
<dbReference type="Proteomes" id="UP000008871">
    <property type="component" value="Chromosome"/>
</dbReference>
<organism evidence="3 4">
    <name type="scientific">Alcanivorax borkumensis (strain ATCC 700651 / DSM 11573 / NCIMB 13689 / SK2)</name>
    <dbReference type="NCBI Taxonomy" id="393595"/>
    <lineage>
        <taxon>Bacteria</taxon>
        <taxon>Pseudomonadati</taxon>
        <taxon>Pseudomonadota</taxon>
        <taxon>Gammaproteobacteria</taxon>
        <taxon>Oceanospirillales</taxon>
        <taxon>Alcanivoracaceae</taxon>
        <taxon>Alcanivorax</taxon>
    </lineage>
</organism>
<keyword evidence="4" id="KW-1185">Reference proteome</keyword>
<feature type="domain" description="Fatty acid desaturase" evidence="2">
    <location>
        <begin position="60"/>
        <end position="294"/>
    </location>
</feature>
<protein>
    <submittedName>
        <fullName evidence="3">Fatty acid desaturase, putative</fullName>
        <ecNumber evidence="3">1.14.19.-</ecNumber>
    </submittedName>
</protein>
<dbReference type="EMBL" id="AM286690">
    <property type="protein sequence ID" value="CAL17994.1"/>
    <property type="molecule type" value="Genomic_DNA"/>
</dbReference>
<feature type="transmembrane region" description="Helical" evidence="1">
    <location>
        <begin position="37"/>
        <end position="56"/>
    </location>
</feature>
<sequence>MFTLIIPTRDSTMDAAALNKQAIACAKHYMGKTAWPTILLTVAVVAAFIATLTLFANGTLPAWGAYLLVAVLTYMSYTPLHEAAHGNIHGQNDGRKWINDLCGYLVAPIIAIPYASHRIEHFTHHRYTNQPGKDPDFIISGMQQGLLGLLAAGLRFQWVQNTFFVQHSWATASSKERLIYCTELAVSIGWRIAFLTMVDQPGTIAVLLLGYYTGGLFTAYWFAYRPHHPYKVSERYRNTNSLIMPRWMKPLEWFWLGQNLHSIHHLFPRVPFYNYHALHRDIEPVLQAQGTPIMGIFSRQPLAGNAYPSAKKP</sequence>
<feature type="transmembrane region" description="Helical" evidence="1">
    <location>
        <begin position="62"/>
        <end position="80"/>
    </location>
</feature>
<evidence type="ECO:0000313" key="4">
    <source>
        <dbReference type="Proteomes" id="UP000008871"/>
    </source>
</evidence>
<evidence type="ECO:0000313" key="3">
    <source>
        <dbReference type="EMBL" id="CAL17994.1"/>
    </source>
</evidence>
<dbReference type="GO" id="GO:0016717">
    <property type="term" value="F:oxidoreductase activity, acting on paired donors, with oxidation of a pair of donors resulting in the reduction of molecular oxygen to two molecules of water"/>
    <property type="evidence" value="ECO:0007669"/>
    <property type="project" value="TreeGrafter"/>
</dbReference>
<reference evidence="3 4" key="1">
    <citation type="journal article" date="2006" name="Nat. Biotechnol.">
        <title>Genome sequence of the ubiquitous hydrocarbon-degrading marine bacterium Alcanivorax borkumensis.</title>
        <authorList>
            <person name="Schneiker S."/>
            <person name="Martins dos Santos V.A.P."/>
            <person name="Bartels D."/>
            <person name="Bekel T."/>
            <person name="Brecht M."/>
            <person name="Buhrmester J."/>
            <person name="Chernikova T.N."/>
            <person name="Denaro R."/>
            <person name="Ferrer M."/>
            <person name="Gertler C."/>
            <person name="Goesmann A."/>
            <person name="Golyshina O.V."/>
            <person name="Kaminski F."/>
            <person name="Khachane A.N."/>
            <person name="Lang S."/>
            <person name="Linke B."/>
            <person name="McHardy A.C."/>
            <person name="Meyer F."/>
            <person name="Nechitaylo T."/>
            <person name="Puehler A."/>
            <person name="Regenhardt D."/>
            <person name="Rupp O."/>
            <person name="Sabirova J.S."/>
            <person name="Selbitschka W."/>
            <person name="Yakimov M.M."/>
            <person name="Timmis K.N."/>
            <person name="Vorhoelter F.-J."/>
            <person name="Weidner S."/>
            <person name="Kaiser O."/>
            <person name="Golyshin P.N."/>
        </authorList>
    </citation>
    <scope>NUCLEOTIDE SEQUENCE [LARGE SCALE GENOMIC DNA]</scope>
    <source>
        <strain evidence="4">ATCC 700651 / DSM 11573 / NCIMB 13689 / SK2</strain>
    </source>
</reference>
<feature type="transmembrane region" description="Helical" evidence="1">
    <location>
        <begin position="204"/>
        <end position="223"/>
    </location>
</feature>
<evidence type="ECO:0000256" key="1">
    <source>
        <dbReference type="SAM" id="Phobius"/>
    </source>
</evidence>
<dbReference type="eggNOG" id="COG3239">
    <property type="taxonomic scope" value="Bacteria"/>
</dbReference>
<dbReference type="AlphaFoldDB" id="Q0VLF4"/>
<dbReference type="PANTHER" id="PTHR19353:SF19">
    <property type="entry name" value="DELTA(5) FATTY ACID DESATURASE C-RELATED"/>
    <property type="match status" value="1"/>
</dbReference>
<dbReference type="KEGG" id="abo:ABO_2546"/>
<feature type="transmembrane region" description="Helical" evidence="1">
    <location>
        <begin position="137"/>
        <end position="158"/>
    </location>
</feature>
<dbReference type="InterPro" id="IPR005804">
    <property type="entry name" value="FA_desaturase_dom"/>
</dbReference>
<feature type="transmembrane region" description="Helical" evidence="1">
    <location>
        <begin position="101"/>
        <end position="117"/>
    </location>
</feature>
<name>Q0VLF4_ALCBS</name>
<dbReference type="Pfam" id="PF00487">
    <property type="entry name" value="FA_desaturase"/>
    <property type="match status" value="1"/>
</dbReference>
<keyword evidence="1" id="KW-0812">Transmembrane</keyword>